<dbReference type="Proteomes" id="UP000075320">
    <property type="component" value="Unassembled WGS sequence"/>
</dbReference>
<keyword evidence="5" id="KW-1185">Reference proteome</keyword>
<evidence type="ECO:0000256" key="1">
    <source>
        <dbReference type="SAM" id="Phobius"/>
    </source>
</evidence>
<feature type="chain" id="PRO_5007572660" description="EamA domain-containing protein" evidence="2">
    <location>
        <begin position="23"/>
        <end position="290"/>
    </location>
</feature>
<sequence length="290" mass="31138">MALGSLLLLLSAFLHASWNALAKSARDKESYLFITMFFSGFLSLASVLVVFPPEPFSHPEVFWFAVASGVFEGLYLFSLAKTLKSSSLGVSYAIMRGGAMVVVWLISLSFLGEVATVGEISGAALVLLGIVAMNAEAFLRVIKKSSVTVHPSQLLSVWPFLSAVFIAGYHVCYHQALDHGAEPRSLFTLSVFVSLPLVFWGVATPRIQNTLATLKNETSSVLATSVISTLSFVIFLYGLKASAPGFAISLRNSSIFFALVFSFFLKENLSRAQIMGATVIASGAILLSIS</sequence>
<dbReference type="SUPFAM" id="SSF103481">
    <property type="entry name" value="Multidrug resistance efflux transporter EmrE"/>
    <property type="match status" value="2"/>
</dbReference>
<dbReference type="OrthoDB" id="5381244at2"/>
<dbReference type="EMBL" id="LUKE01000003">
    <property type="protein sequence ID" value="KYG63643.1"/>
    <property type="molecule type" value="Genomic_DNA"/>
</dbReference>
<feature type="transmembrane region" description="Helical" evidence="1">
    <location>
        <begin position="62"/>
        <end position="80"/>
    </location>
</feature>
<feature type="transmembrane region" description="Helical" evidence="1">
    <location>
        <begin position="92"/>
        <end position="111"/>
    </location>
</feature>
<feature type="transmembrane region" description="Helical" evidence="1">
    <location>
        <begin position="154"/>
        <end position="173"/>
    </location>
</feature>
<reference evidence="4 5" key="1">
    <citation type="submission" date="2016-03" db="EMBL/GenBank/DDBJ databases">
        <authorList>
            <person name="Ploux O."/>
        </authorList>
    </citation>
    <scope>NUCLEOTIDE SEQUENCE [LARGE SCALE GENOMIC DNA]</scope>
    <source>
        <strain evidence="4 5">R0</strain>
    </source>
</reference>
<dbReference type="InterPro" id="IPR037185">
    <property type="entry name" value="EmrE-like"/>
</dbReference>
<dbReference type="RefSeq" id="WP_061835537.1">
    <property type="nucleotide sequence ID" value="NZ_LUKE01000003.1"/>
</dbReference>
<protein>
    <recommendedName>
        <fullName evidence="3">EamA domain-containing protein</fullName>
    </recommendedName>
</protein>
<keyword evidence="2" id="KW-0732">Signal</keyword>
<feature type="transmembrane region" description="Helical" evidence="1">
    <location>
        <begin position="222"/>
        <end position="239"/>
    </location>
</feature>
<gene>
    <name evidence="4" type="ORF">AZI86_12490</name>
</gene>
<keyword evidence="1" id="KW-0812">Transmembrane</keyword>
<feature type="domain" description="EamA" evidence="3">
    <location>
        <begin position="3"/>
        <end position="134"/>
    </location>
</feature>
<dbReference type="AlphaFoldDB" id="A0A150WJ41"/>
<feature type="transmembrane region" description="Helical" evidence="1">
    <location>
        <begin position="32"/>
        <end position="50"/>
    </location>
</feature>
<dbReference type="GO" id="GO:0016020">
    <property type="term" value="C:membrane"/>
    <property type="evidence" value="ECO:0007669"/>
    <property type="project" value="InterPro"/>
</dbReference>
<dbReference type="Gene3D" id="1.10.3730.20">
    <property type="match status" value="1"/>
</dbReference>
<feature type="signal peptide" evidence="2">
    <location>
        <begin position="1"/>
        <end position="22"/>
    </location>
</feature>
<evidence type="ECO:0000313" key="4">
    <source>
        <dbReference type="EMBL" id="KYG63643.1"/>
    </source>
</evidence>
<feature type="transmembrane region" description="Helical" evidence="1">
    <location>
        <begin position="246"/>
        <end position="265"/>
    </location>
</feature>
<dbReference type="InterPro" id="IPR000620">
    <property type="entry name" value="EamA_dom"/>
</dbReference>
<comment type="caution">
    <text evidence="4">The sequence shown here is derived from an EMBL/GenBank/DDBJ whole genome shotgun (WGS) entry which is preliminary data.</text>
</comment>
<evidence type="ECO:0000256" key="2">
    <source>
        <dbReference type="SAM" id="SignalP"/>
    </source>
</evidence>
<name>A0A150WJ41_BDEBC</name>
<feature type="domain" description="EamA" evidence="3">
    <location>
        <begin position="158"/>
        <end position="288"/>
    </location>
</feature>
<keyword evidence="1" id="KW-0472">Membrane</keyword>
<evidence type="ECO:0000313" key="5">
    <source>
        <dbReference type="Proteomes" id="UP000075320"/>
    </source>
</evidence>
<keyword evidence="1" id="KW-1133">Transmembrane helix</keyword>
<evidence type="ECO:0000259" key="3">
    <source>
        <dbReference type="Pfam" id="PF00892"/>
    </source>
</evidence>
<feature type="transmembrane region" description="Helical" evidence="1">
    <location>
        <begin position="185"/>
        <end position="202"/>
    </location>
</feature>
<dbReference type="Pfam" id="PF00892">
    <property type="entry name" value="EamA"/>
    <property type="match status" value="2"/>
</dbReference>
<accession>A0A150WJ41</accession>
<feature type="transmembrane region" description="Helical" evidence="1">
    <location>
        <begin position="123"/>
        <end position="142"/>
    </location>
</feature>
<organism evidence="4 5">
    <name type="scientific">Bdellovibrio bacteriovorus</name>
    <dbReference type="NCBI Taxonomy" id="959"/>
    <lineage>
        <taxon>Bacteria</taxon>
        <taxon>Pseudomonadati</taxon>
        <taxon>Bdellovibrionota</taxon>
        <taxon>Bdellovibrionia</taxon>
        <taxon>Bdellovibrionales</taxon>
        <taxon>Pseudobdellovibrionaceae</taxon>
        <taxon>Bdellovibrio</taxon>
    </lineage>
</organism>
<proteinExistence type="predicted"/>